<dbReference type="GO" id="GO:0016787">
    <property type="term" value="F:hydrolase activity"/>
    <property type="evidence" value="ECO:0007669"/>
    <property type="project" value="UniProtKB-KW"/>
</dbReference>
<name>A0ABN3JU23_9ACTN</name>
<dbReference type="InterPro" id="IPR029058">
    <property type="entry name" value="AB_hydrolase_fold"/>
</dbReference>
<dbReference type="PANTHER" id="PTHR43433">
    <property type="entry name" value="HYDROLASE, ALPHA/BETA FOLD FAMILY PROTEIN"/>
    <property type="match status" value="1"/>
</dbReference>
<accession>A0ABN3JU23</accession>
<evidence type="ECO:0000313" key="4">
    <source>
        <dbReference type="Proteomes" id="UP001500460"/>
    </source>
</evidence>
<dbReference type="InterPro" id="IPR050471">
    <property type="entry name" value="AB_hydrolase"/>
</dbReference>
<gene>
    <name evidence="3" type="ORF">GCM10010421_33390</name>
</gene>
<feature type="region of interest" description="Disordered" evidence="1">
    <location>
        <begin position="18"/>
        <end position="50"/>
    </location>
</feature>
<evidence type="ECO:0000256" key="1">
    <source>
        <dbReference type="SAM" id="MobiDB-lite"/>
    </source>
</evidence>
<dbReference type="Gene3D" id="3.40.50.1820">
    <property type="entry name" value="alpha/beta hydrolase"/>
    <property type="match status" value="1"/>
</dbReference>
<dbReference type="EMBL" id="BAAATK010000019">
    <property type="protein sequence ID" value="GAA2440320.1"/>
    <property type="molecule type" value="Genomic_DNA"/>
</dbReference>
<sequence length="335" mass="36482">MRAGTGVARRVRVRVVERVPAVPGRRPPAPRPEPHRPSPEPAAGPCAARPAGIRQEPTMTAFLADSAETRYVDGPEGERFAYRRFGRAGTRPLVMHMRLRGTIDHWDPALLDLLAAEREVIVFDNRGINFSTGNPPAVMEDMVEGSLAFVRALGLTDIDVLGWSMGGIVAQGAALAAPQLVHRLVVAGSSPGGVPDLPAPPERTRRTVGKPVNGDEDFLYLFFPETEKARAAGLASLRRLDRRLKESHAVVGPEAVRGQLTAISGFQGFWHRRRELALPVLVANGAHDVMIHAYATYAMSQVLPDAKVVLYSDAGHGFLFQHPEDFAHEVNRFLG</sequence>
<reference evidence="3 4" key="1">
    <citation type="journal article" date="2019" name="Int. J. Syst. Evol. Microbiol.">
        <title>The Global Catalogue of Microorganisms (GCM) 10K type strain sequencing project: providing services to taxonomists for standard genome sequencing and annotation.</title>
        <authorList>
            <consortium name="The Broad Institute Genomics Platform"/>
            <consortium name="The Broad Institute Genome Sequencing Center for Infectious Disease"/>
            <person name="Wu L."/>
            <person name="Ma J."/>
        </authorList>
    </citation>
    <scope>NUCLEOTIDE SEQUENCE [LARGE SCALE GENOMIC DNA]</scope>
    <source>
        <strain evidence="3 4">JCM 6922</strain>
    </source>
</reference>
<organism evidence="3 4">
    <name type="scientific">Streptomyces glaucus</name>
    <dbReference type="NCBI Taxonomy" id="284029"/>
    <lineage>
        <taxon>Bacteria</taxon>
        <taxon>Bacillati</taxon>
        <taxon>Actinomycetota</taxon>
        <taxon>Actinomycetes</taxon>
        <taxon>Kitasatosporales</taxon>
        <taxon>Streptomycetaceae</taxon>
        <taxon>Streptomyces</taxon>
    </lineage>
</organism>
<feature type="domain" description="AB hydrolase-1" evidence="2">
    <location>
        <begin position="102"/>
        <end position="323"/>
    </location>
</feature>
<protein>
    <submittedName>
        <fullName evidence="3">Alpha/beta hydrolase</fullName>
    </submittedName>
</protein>
<dbReference type="SUPFAM" id="SSF53474">
    <property type="entry name" value="alpha/beta-Hydrolases"/>
    <property type="match status" value="1"/>
</dbReference>
<dbReference type="Proteomes" id="UP001500460">
    <property type="component" value="Unassembled WGS sequence"/>
</dbReference>
<keyword evidence="3" id="KW-0378">Hydrolase</keyword>
<evidence type="ECO:0000259" key="2">
    <source>
        <dbReference type="Pfam" id="PF00561"/>
    </source>
</evidence>
<evidence type="ECO:0000313" key="3">
    <source>
        <dbReference type="EMBL" id="GAA2440320.1"/>
    </source>
</evidence>
<dbReference type="PANTHER" id="PTHR43433:SF5">
    <property type="entry name" value="AB HYDROLASE-1 DOMAIN-CONTAINING PROTEIN"/>
    <property type="match status" value="1"/>
</dbReference>
<feature type="compositionally biased region" description="Low complexity" evidence="1">
    <location>
        <begin position="41"/>
        <end position="50"/>
    </location>
</feature>
<comment type="caution">
    <text evidence="3">The sequence shown here is derived from an EMBL/GenBank/DDBJ whole genome shotgun (WGS) entry which is preliminary data.</text>
</comment>
<proteinExistence type="predicted"/>
<dbReference type="Pfam" id="PF00561">
    <property type="entry name" value="Abhydrolase_1"/>
    <property type="match status" value="1"/>
</dbReference>
<dbReference type="InterPro" id="IPR000073">
    <property type="entry name" value="AB_hydrolase_1"/>
</dbReference>
<keyword evidence="4" id="KW-1185">Reference proteome</keyword>